<keyword evidence="1" id="KW-0472">Membrane</keyword>
<dbReference type="RefSeq" id="WP_244725085.1">
    <property type="nucleotide sequence ID" value="NZ_JALIRP010000004.1"/>
</dbReference>
<dbReference type="AlphaFoldDB" id="A0A9X1WPD8"/>
<protein>
    <submittedName>
        <fullName evidence="2">Uncharacterized protein</fullName>
    </submittedName>
</protein>
<keyword evidence="1" id="KW-1133">Transmembrane helix</keyword>
<evidence type="ECO:0000256" key="1">
    <source>
        <dbReference type="SAM" id="Phobius"/>
    </source>
</evidence>
<sequence length="67" mass="7441">MKTFLLILGVIFFGLGVRGIIVGFVHGSGGSFLLYKNLPDNMEMYANILFIIISFFILGVSKNKKKV</sequence>
<dbReference type="EMBL" id="JALIRP010000004">
    <property type="protein sequence ID" value="MCJ8012276.1"/>
    <property type="molecule type" value="Genomic_DNA"/>
</dbReference>
<proteinExistence type="predicted"/>
<keyword evidence="1" id="KW-0812">Transmembrane</keyword>
<name>A0A9X1WPD8_9BACL</name>
<reference evidence="2" key="1">
    <citation type="submission" date="2022-04" db="EMBL/GenBank/DDBJ databases">
        <title>Paenibacillus mangrovi sp. nov., a novel endophytic bacterium isolated from bark of Kandelia candel.</title>
        <authorList>
            <person name="Tuo L."/>
        </authorList>
    </citation>
    <scope>NUCLEOTIDE SEQUENCE</scope>
    <source>
        <strain evidence="2">KQZ6P-2</strain>
    </source>
</reference>
<feature type="transmembrane region" description="Helical" evidence="1">
    <location>
        <begin position="43"/>
        <end position="61"/>
    </location>
</feature>
<keyword evidence="3" id="KW-1185">Reference proteome</keyword>
<accession>A0A9X1WPD8</accession>
<evidence type="ECO:0000313" key="2">
    <source>
        <dbReference type="EMBL" id="MCJ8012276.1"/>
    </source>
</evidence>
<dbReference type="Proteomes" id="UP001139347">
    <property type="component" value="Unassembled WGS sequence"/>
</dbReference>
<gene>
    <name evidence="2" type="ORF">MUG84_11080</name>
</gene>
<organism evidence="2 3">
    <name type="scientific">Paenibacillus mangrovi</name>
    <dbReference type="NCBI Taxonomy" id="2931978"/>
    <lineage>
        <taxon>Bacteria</taxon>
        <taxon>Bacillati</taxon>
        <taxon>Bacillota</taxon>
        <taxon>Bacilli</taxon>
        <taxon>Bacillales</taxon>
        <taxon>Paenibacillaceae</taxon>
        <taxon>Paenibacillus</taxon>
    </lineage>
</organism>
<evidence type="ECO:0000313" key="3">
    <source>
        <dbReference type="Proteomes" id="UP001139347"/>
    </source>
</evidence>
<comment type="caution">
    <text evidence="2">The sequence shown here is derived from an EMBL/GenBank/DDBJ whole genome shotgun (WGS) entry which is preliminary data.</text>
</comment>